<dbReference type="Proteomes" id="UP000178815">
    <property type="component" value="Unassembled WGS sequence"/>
</dbReference>
<dbReference type="STRING" id="1798481.A2678_00520"/>
<reference evidence="1 2" key="1">
    <citation type="journal article" date="2016" name="Nat. Commun.">
        <title>Thousands of microbial genomes shed light on interconnected biogeochemical processes in an aquifer system.</title>
        <authorList>
            <person name="Anantharaman K."/>
            <person name="Brown C.T."/>
            <person name="Hug L.A."/>
            <person name="Sharon I."/>
            <person name="Castelle C.J."/>
            <person name="Probst A.J."/>
            <person name="Thomas B.C."/>
            <person name="Singh A."/>
            <person name="Wilkins M.J."/>
            <person name="Karaoz U."/>
            <person name="Brodie E.L."/>
            <person name="Williams K.H."/>
            <person name="Hubbard S.S."/>
            <person name="Banfield J.F."/>
        </authorList>
    </citation>
    <scope>NUCLEOTIDE SEQUENCE [LARGE SCALE GENOMIC DNA]</scope>
</reference>
<dbReference type="EMBL" id="MFKU01000007">
    <property type="protein sequence ID" value="OGG48850.1"/>
    <property type="molecule type" value="Genomic_DNA"/>
</dbReference>
<protein>
    <submittedName>
        <fullName evidence="1">Uncharacterized protein</fullName>
    </submittedName>
</protein>
<organism evidence="1 2">
    <name type="scientific">Candidatus Kaiserbacteria bacterium RIFCSPHIGHO2_01_FULL_53_31</name>
    <dbReference type="NCBI Taxonomy" id="1798481"/>
    <lineage>
        <taxon>Bacteria</taxon>
        <taxon>Candidatus Kaiseribacteriota</taxon>
    </lineage>
</organism>
<accession>A0A1F6CIP2</accession>
<name>A0A1F6CIP2_9BACT</name>
<gene>
    <name evidence="1" type="ORF">A2678_00520</name>
</gene>
<evidence type="ECO:0000313" key="1">
    <source>
        <dbReference type="EMBL" id="OGG48850.1"/>
    </source>
</evidence>
<comment type="caution">
    <text evidence="1">The sequence shown here is derived from an EMBL/GenBank/DDBJ whole genome shotgun (WGS) entry which is preliminary data.</text>
</comment>
<proteinExistence type="predicted"/>
<dbReference type="AlphaFoldDB" id="A0A1F6CIP2"/>
<evidence type="ECO:0000313" key="2">
    <source>
        <dbReference type="Proteomes" id="UP000178815"/>
    </source>
</evidence>
<sequence>MAFMSGKTVRVKDDVQTNRPGHGTTIAWAGETGLLIGRQFDDSRVVNFGSRCETIPPEKMEEII</sequence>